<keyword evidence="10" id="KW-1185">Reference proteome</keyword>
<evidence type="ECO:0000256" key="3">
    <source>
        <dbReference type="ARBA" id="ARBA00022448"/>
    </source>
</evidence>
<evidence type="ECO:0000256" key="7">
    <source>
        <dbReference type="ARBA" id="ARBA00023136"/>
    </source>
</evidence>
<feature type="transmembrane region" description="Helical" evidence="8">
    <location>
        <begin position="60"/>
        <end position="81"/>
    </location>
</feature>
<dbReference type="Proteomes" id="UP000295560">
    <property type="component" value="Unassembled WGS sequence"/>
</dbReference>
<protein>
    <submittedName>
        <fullName evidence="9">Multisubunit sodium/proton antiporter MrpF subunit</fullName>
    </submittedName>
</protein>
<evidence type="ECO:0000256" key="6">
    <source>
        <dbReference type="ARBA" id="ARBA00022989"/>
    </source>
</evidence>
<accession>A0A4R1HS89</accession>
<evidence type="ECO:0000313" key="9">
    <source>
        <dbReference type="EMBL" id="TCK25497.1"/>
    </source>
</evidence>
<gene>
    <name evidence="9" type="ORF">EV378_1306</name>
</gene>
<dbReference type="RefSeq" id="WP_132421795.1">
    <property type="nucleotide sequence ID" value="NZ_SMFZ01000001.1"/>
</dbReference>
<dbReference type="PANTHER" id="PTHR34702">
    <property type="entry name" value="NA(+)/H(+) ANTIPORTER SUBUNIT F1"/>
    <property type="match status" value="1"/>
</dbReference>
<dbReference type="EMBL" id="SMFZ01000001">
    <property type="protein sequence ID" value="TCK25497.1"/>
    <property type="molecule type" value="Genomic_DNA"/>
</dbReference>
<evidence type="ECO:0000256" key="8">
    <source>
        <dbReference type="SAM" id="Phobius"/>
    </source>
</evidence>
<dbReference type="Pfam" id="PF04066">
    <property type="entry name" value="MrpF_PhaF"/>
    <property type="match status" value="1"/>
</dbReference>
<keyword evidence="7 8" id="KW-0472">Membrane</keyword>
<dbReference type="GO" id="GO:0015385">
    <property type="term" value="F:sodium:proton antiporter activity"/>
    <property type="evidence" value="ECO:0007669"/>
    <property type="project" value="TreeGrafter"/>
</dbReference>
<evidence type="ECO:0000256" key="2">
    <source>
        <dbReference type="ARBA" id="ARBA00009212"/>
    </source>
</evidence>
<organism evidence="9 10">
    <name type="scientific">Pseudonocardia endophytica</name>
    <dbReference type="NCBI Taxonomy" id="401976"/>
    <lineage>
        <taxon>Bacteria</taxon>
        <taxon>Bacillati</taxon>
        <taxon>Actinomycetota</taxon>
        <taxon>Actinomycetes</taxon>
        <taxon>Pseudonocardiales</taxon>
        <taxon>Pseudonocardiaceae</taxon>
        <taxon>Pseudonocardia</taxon>
    </lineage>
</organism>
<comment type="subcellular location">
    <subcellularLocation>
        <location evidence="1">Cell membrane</location>
        <topology evidence="1">Multi-pass membrane protein</topology>
    </subcellularLocation>
</comment>
<evidence type="ECO:0000256" key="5">
    <source>
        <dbReference type="ARBA" id="ARBA00022692"/>
    </source>
</evidence>
<keyword evidence="3" id="KW-0813">Transport</keyword>
<keyword evidence="5 8" id="KW-0812">Transmembrane</keyword>
<dbReference type="GO" id="GO:0005886">
    <property type="term" value="C:plasma membrane"/>
    <property type="evidence" value="ECO:0007669"/>
    <property type="project" value="UniProtKB-SubCell"/>
</dbReference>
<name>A0A4R1HS89_PSEEN</name>
<dbReference type="PANTHER" id="PTHR34702:SF1">
    <property type="entry name" value="NA(+)_H(+) ANTIPORTER SUBUNIT F"/>
    <property type="match status" value="1"/>
</dbReference>
<sequence>MTVVFTVVLALLVVAGGLTLLRIFRGPSTLDRIAALDVFVVLIVAAAAVYVAFYRDGSNIPLLVAVSLVVLVGTATAARLLERWERHR</sequence>
<keyword evidence="6 8" id="KW-1133">Transmembrane helix</keyword>
<reference evidence="9 10" key="1">
    <citation type="submission" date="2019-03" db="EMBL/GenBank/DDBJ databases">
        <title>Sequencing the genomes of 1000 actinobacteria strains.</title>
        <authorList>
            <person name="Klenk H.-P."/>
        </authorList>
    </citation>
    <scope>NUCLEOTIDE SEQUENCE [LARGE SCALE GENOMIC DNA]</scope>
    <source>
        <strain evidence="9 10">DSM 44969</strain>
    </source>
</reference>
<proteinExistence type="inferred from homology"/>
<comment type="similarity">
    <text evidence="2">Belongs to the CPA3 antiporters (TC 2.A.63) subunit F family.</text>
</comment>
<dbReference type="InterPro" id="IPR007208">
    <property type="entry name" value="MrpF/PhaF-like"/>
</dbReference>
<feature type="transmembrane region" description="Helical" evidence="8">
    <location>
        <begin position="6"/>
        <end position="24"/>
    </location>
</feature>
<feature type="transmembrane region" description="Helical" evidence="8">
    <location>
        <begin position="36"/>
        <end position="54"/>
    </location>
</feature>
<evidence type="ECO:0000256" key="4">
    <source>
        <dbReference type="ARBA" id="ARBA00022475"/>
    </source>
</evidence>
<dbReference type="AlphaFoldDB" id="A0A4R1HS89"/>
<comment type="caution">
    <text evidence="9">The sequence shown here is derived from an EMBL/GenBank/DDBJ whole genome shotgun (WGS) entry which is preliminary data.</text>
</comment>
<evidence type="ECO:0000313" key="10">
    <source>
        <dbReference type="Proteomes" id="UP000295560"/>
    </source>
</evidence>
<keyword evidence="4" id="KW-1003">Cell membrane</keyword>
<evidence type="ECO:0000256" key="1">
    <source>
        <dbReference type="ARBA" id="ARBA00004651"/>
    </source>
</evidence>